<sequence length="15" mass="1564">MASSNLVVFLPLVSS</sequence>
<reference evidence="1" key="1">
    <citation type="submission" date="2014-09" db="EMBL/GenBank/DDBJ databases">
        <authorList>
            <person name="Magalhaes I.L.F."/>
            <person name="Oliveira U."/>
            <person name="Santos F.R."/>
            <person name="Vidigal T.H.D.A."/>
            <person name="Brescovit A.D."/>
            <person name="Santos A.J."/>
        </authorList>
    </citation>
    <scope>NUCLEOTIDE SEQUENCE</scope>
    <source>
        <tissue evidence="1">Shoot tissue taken approximately 20 cm above the soil surface</tissue>
    </source>
</reference>
<accession>A0A0A8YKD8</accession>
<name>A0A0A8YKD8_ARUDO</name>
<proteinExistence type="predicted"/>
<organism evidence="1">
    <name type="scientific">Arundo donax</name>
    <name type="common">Giant reed</name>
    <name type="synonym">Donax arundinaceus</name>
    <dbReference type="NCBI Taxonomy" id="35708"/>
    <lineage>
        <taxon>Eukaryota</taxon>
        <taxon>Viridiplantae</taxon>
        <taxon>Streptophyta</taxon>
        <taxon>Embryophyta</taxon>
        <taxon>Tracheophyta</taxon>
        <taxon>Spermatophyta</taxon>
        <taxon>Magnoliopsida</taxon>
        <taxon>Liliopsida</taxon>
        <taxon>Poales</taxon>
        <taxon>Poaceae</taxon>
        <taxon>PACMAD clade</taxon>
        <taxon>Arundinoideae</taxon>
        <taxon>Arundineae</taxon>
        <taxon>Arundo</taxon>
    </lineage>
</organism>
<dbReference type="EMBL" id="GBRH01272100">
    <property type="protein sequence ID" value="JAD25795.1"/>
    <property type="molecule type" value="Transcribed_RNA"/>
</dbReference>
<reference evidence="1" key="2">
    <citation type="journal article" date="2015" name="Data Brief">
        <title>Shoot transcriptome of the giant reed, Arundo donax.</title>
        <authorList>
            <person name="Barrero R.A."/>
            <person name="Guerrero F.D."/>
            <person name="Moolhuijzen P."/>
            <person name="Goolsby J.A."/>
            <person name="Tidwell J."/>
            <person name="Bellgard S.E."/>
            <person name="Bellgard M.I."/>
        </authorList>
    </citation>
    <scope>NUCLEOTIDE SEQUENCE</scope>
    <source>
        <tissue evidence="1">Shoot tissue taken approximately 20 cm above the soil surface</tissue>
    </source>
</reference>
<protein>
    <submittedName>
        <fullName evidence="1">Uncharacterized protein</fullName>
    </submittedName>
</protein>
<evidence type="ECO:0000313" key="1">
    <source>
        <dbReference type="EMBL" id="JAD25795.1"/>
    </source>
</evidence>